<feature type="compositionally biased region" description="Basic residues" evidence="1">
    <location>
        <begin position="134"/>
        <end position="151"/>
    </location>
</feature>
<accession>A0A9W8BNB2</accession>
<feature type="compositionally biased region" description="Pro residues" evidence="1">
    <location>
        <begin position="214"/>
        <end position="225"/>
    </location>
</feature>
<dbReference type="GO" id="GO:0031146">
    <property type="term" value="P:SCF-dependent proteasomal ubiquitin-dependent protein catabolic process"/>
    <property type="evidence" value="ECO:0007669"/>
    <property type="project" value="TreeGrafter"/>
</dbReference>
<feature type="compositionally biased region" description="Low complexity" evidence="1">
    <location>
        <begin position="111"/>
        <end position="132"/>
    </location>
</feature>
<evidence type="ECO:0000256" key="1">
    <source>
        <dbReference type="SAM" id="MobiDB-lite"/>
    </source>
</evidence>
<feature type="compositionally biased region" description="Basic and acidic residues" evidence="1">
    <location>
        <begin position="39"/>
        <end position="65"/>
    </location>
</feature>
<dbReference type="InterPro" id="IPR032675">
    <property type="entry name" value="LRR_dom_sf"/>
</dbReference>
<dbReference type="InterPro" id="IPR006553">
    <property type="entry name" value="Leu-rich_rpt_Cys-con_subtyp"/>
</dbReference>
<name>A0A9W8BNB2_9FUNG</name>
<dbReference type="EMBL" id="JANBQF010000002">
    <property type="protein sequence ID" value="KAJ2008609.1"/>
    <property type="molecule type" value="Genomic_DNA"/>
</dbReference>
<sequence length="665" mass="71920">MDPNDRARGSGTRPRRSGAGNTIKGPHSALTDYLQEIGASEHFRERRRAGGEAARQRAERQRAEGEAEAEVEAEAETETETETGRQAEDSADAALARDLHLEEERARRGGAESSRMAAESVAVAVESVAVPAGKGKRVAPARKTAKKKKKKQDSDSELDEGLNRGSARKGGRMRECAACGRRFLRRGAGEEGEEGEDVCPQCVRSRDRGAAPKPSAPRPSAPKPSGPSRRPRLKKAAGGLLEADARLTSLQDLCVRAIAQHVDRVDSLGDVSAPSLRRLCRIVSKMRVLDARTLGLFLGAERTAVELFDCTRLDAAALRRIVAEAPRVQALALDFCGRLDGAVLAAFAAGLRDLTRLRLDGAFLVRDAAWAGFFRDAGPRLRAVHVRFAGFGAAAMRALVTHCLALEDLRVSECTDFDDDCLALLAPPLTDAEEERQELERAERVRRIAGSPPITVPPTTAPPWRPLARLQRLDLARPHRAMASQTAQRVVRTLGAQLRLLDLSGFRDVDDAFVAHAVAPHCTALHELALAECNAVSPPAMAALFAAQGAGLLTRLDLGRCYMLTDAVVRAAVRHSGATLRSLTLNSVDDNLTRDGLLALSEARCPALEHLDLSWVRCTSDAVLEALLPACRRLERVVVYGCPDVTRFAPMRPGLQYVGRISDTL</sequence>
<dbReference type="GO" id="GO:0019005">
    <property type="term" value="C:SCF ubiquitin ligase complex"/>
    <property type="evidence" value="ECO:0007669"/>
    <property type="project" value="TreeGrafter"/>
</dbReference>
<reference evidence="2" key="1">
    <citation type="submission" date="2022-07" db="EMBL/GenBank/DDBJ databases">
        <title>Phylogenomic reconstructions and comparative analyses of Kickxellomycotina fungi.</title>
        <authorList>
            <person name="Reynolds N.K."/>
            <person name="Stajich J.E."/>
            <person name="Barry K."/>
            <person name="Grigoriev I.V."/>
            <person name="Crous P."/>
            <person name="Smith M.E."/>
        </authorList>
    </citation>
    <scope>NUCLEOTIDE SEQUENCE</scope>
    <source>
        <strain evidence="2">IMI 214461</strain>
    </source>
</reference>
<dbReference type="AlphaFoldDB" id="A0A9W8BNB2"/>
<dbReference type="SMART" id="SM00367">
    <property type="entry name" value="LRR_CC"/>
    <property type="match status" value="5"/>
</dbReference>
<dbReference type="GO" id="GO:0003677">
    <property type="term" value="F:DNA binding"/>
    <property type="evidence" value="ECO:0007669"/>
    <property type="project" value="UniProtKB-KW"/>
</dbReference>
<dbReference type="PANTHER" id="PTHR13318">
    <property type="entry name" value="PARTNER OF PAIRED, ISOFORM B-RELATED"/>
    <property type="match status" value="1"/>
</dbReference>
<evidence type="ECO:0000313" key="3">
    <source>
        <dbReference type="Proteomes" id="UP001150907"/>
    </source>
</evidence>
<proteinExistence type="predicted"/>
<evidence type="ECO:0000313" key="2">
    <source>
        <dbReference type="EMBL" id="KAJ2008609.1"/>
    </source>
</evidence>
<dbReference type="OrthoDB" id="421226at2759"/>
<dbReference type="PANTHER" id="PTHR13318:SF190">
    <property type="entry name" value="PARTNER OF PAIRED, ISOFORM B"/>
    <property type="match status" value="1"/>
</dbReference>
<dbReference type="Gene3D" id="3.80.10.10">
    <property type="entry name" value="Ribonuclease Inhibitor"/>
    <property type="match status" value="2"/>
</dbReference>
<protein>
    <submittedName>
        <fullName evidence="2">UV-damaged DNA-binding protein rad7</fullName>
    </submittedName>
</protein>
<comment type="caution">
    <text evidence="2">The sequence shown here is derived from an EMBL/GenBank/DDBJ whole genome shotgun (WGS) entry which is preliminary data.</text>
</comment>
<keyword evidence="2" id="KW-0238">DNA-binding</keyword>
<dbReference type="SUPFAM" id="SSF52047">
    <property type="entry name" value="RNI-like"/>
    <property type="match status" value="1"/>
</dbReference>
<organism evidence="2 3">
    <name type="scientific">Coemansia thaxteri</name>
    <dbReference type="NCBI Taxonomy" id="2663907"/>
    <lineage>
        <taxon>Eukaryota</taxon>
        <taxon>Fungi</taxon>
        <taxon>Fungi incertae sedis</taxon>
        <taxon>Zoopagomycota</taxon>
        <taxon>Kickxellomycotina</taxon>
        <taxon>Kickxellomycetes</taxon>
        <taxon>Kickxellales</taxon>
        <taxon>Kickxellaceae</taxon>
        <taxon>Coemansia</taxon>
    </lineage>
</organism>
<feature type="compositionally biased region" description="Acidic residues" evidence="1">
    <location>
        <begin position="66"/>
        <end position="81"/>
    </location>
</feature>
<feature type="region of interest" description="Disordered" evidence="1">
    <location>
        <begin position="1"/>
        <end position="171"/>
    </location>
</feature>
<feature type="region of interest" description="Disordered" evidence="1">
    <location>
        <begin position="205"/>
        <end position="236"/>
    </location>
</feature>
<dbReference type="Proteomes" id="UP001150907">
    <property type="component" value="Unassembled WGS sequence"/>
</dbReference>
<feature type="compositionally biased region" description="Basic and acidic residues" evidence="1">
    <location>
        <begin position="95"/>
        <end position="110"/>
    </location>
</feature>
<gene>
    <name evidence="2" type="primary">RAD7</name>
    <name evidence="2" type="ORF">H4R26_000088</name>
</gene>
<keyword evidence="3" id="KW-1185">Reference proteome</keyword>